<evidence type="ECO:0000259" key="5">
    <source>
        <dbReference type="PROSITE" id="PS50931"/>
    </source>
</evidence>
<evidence type="ECO:0000256" key="4">
    <source>
        <dbReference type="ARBA" id="ARBA00023163"/>
    </source>
</evidence>
<dbReference type="Proteomes" id="UP001521137">
    <property type="component" value="Unassembled WGS sequence"/>
</dbReference>
<evidence type="ECO:0000256" key="2">
    <source>
        <dbReference type="ARBA" id="ARBA00023015"/>
    </source>
</evidence>
<dbReference type="SUPFAM" id="SSF46785">
    <property type="entry name" value="Winged helix' DNA-binding domain"/>
    <property type="match status" value="1"/>
</dbReference>
<organism evidence="6 7">
    <name type="scientific">Paraglaciecola algarum</name>
    <dbReference type="NCBI Taxonomy" id="3050085"/>
    <lineage>
        <taxon>Bacteria</taxon>
        <taxon>Pseudomonadati</taxon>
        <taxon>Pseudomonadota</taxon>
        <taxon>Gammaproteobacteria</taxon>
        <taxon>Alteromonadales</taxon>
        <taxon>Alteromonadaceae</taxon>
        <taxon>Paraglaciecola</taxon>
    </lineage>
</organism>
<accession>A0ABS9D3Y6</accession>
<evidence type="ECO:0000256" key="1">
    <source>
        <dbReference type="ARBA" id="ARBA00009437"/>
    </source>
</evidence>
<evidence type="ECO:0000256" key="3">
    <source>
        <dbReference type="ARBA" id="ARBA00023125"/>
    </source>
</evidence>
<gene>
    <name evidence="6" type="ORF">L0668_05080</name>
</gene>
<name>A0ABS9D3Y6_9ALTE</name>
<sequence length="298" mass="33536">MNLDHIHLFILVYKAKSFASVAKELNVAPSSVSRAIAGLEGQLQARLFQRTTRSLTPTQLGEDYFHRVEALIDELELAKDEVFNQNSEPFGSIKVTASTSFGQKVLSPILSGFFDRHPKIRLDLVLSDAQVNVIDDRFDLAIRHGALRDSSLVARKLMDVRYALVASPNYLARSEKIEKPRDILAHRLISFAYSSFNTEWRFKKDELIESIPIEPVLTMTTASAIQAATENDAGIALLPNWAIKDHLKAKKLINILPDWQVAGADFDTSIWLVYPSKRFLPVKTRAFIDYLLVNVKAV</sequence>
<evidence type="ECO:0000313" key="6">
    <source>
        <dbReference type="EMBL" id="MCF2947470.1"/>
    </source>
</evidence>
<dbReference type="PANTHER" id="PTHR30537:SF5">
    <property type="entry name" value="HTH-TYPE TRANSCRIPTIONAL ACTIVATOR TTDR-RELATED"/>
    <property type="match status" value="1"/>
</dbReference>
<protein>
    <submittedName>
        <fullName evidence="6">LysR family transcriptional regulator</fullName>
    </submittedName>
</protein>
<dbReference type="PROSITE" id="PS50931">
    <property type="entry name" value="HTH_LYSR"/>
    <property type="match status" value="1"/>
</dbReference>
<dbReference type="EMBL" id="JAKGAS010000002">
    <property type="protein sequence ID" value="MCF2947470.1"/>
    <property type="molecule type" value="Genomic_DNA"/>
</dbReference>
<keyword evidence="4" id="KW-0804">Transcription</keyword>
<dbReference type="InterPro" id="IPR058163">
    <property type="entry name" value="LysR-type_TF_proteobact-type"/>
</dbReference>
<dbReference type="Gene3D" id="3.40.190.290">
    <property type="match status" value="1"/>
</dbReference>
<dbReference type="InterPro" id="IPR036388">
    <property type="entry name" value="WH-like_DNA-bd_sf"/>
</dbReference>
<proteinExistence type="inferred from homology"/>
<dbReference type="Gene3D" id="1.10.10.10">
    <property type="entry name" value="Winged helix-like DNA-binding domain superfamily/Winged helix DNA-binding domain"/>
    <property type="match status" value="1"/>
</dbReference>
<dbReference type="InterPro" id="IPR000847">
    <property type="entry name" value="LysR_HTH_N"/>
</dbReference>
<keyword evidence="7" id="KW-1185">Reference proteome</keyword>
<dbReference type="Pfam" id="PF00126">
    <property type="entry name" value="HTH_1"/>
    <property type="match status" value="1"/>
</dbReference>
<feature type="domain" description="HTH lysR-type" evidence="5">
    <location>
        <begin position="1"/>
        <end position="58"/>
    </location>
</feature>
<reference evidence="6 7" key="1">
    <citation type="submission" date="2022-01" db="EMBL/GenBank/DDBJ databases">
        <title>Paraglaciecola sp. G1-23.</title>
        <authorList>
            <person name="Jin M.S."/>
            <person name="Han D.M."/>
            <person name="Kim H.M."/>
            <person name="Jeon C.O."/>
        </authorList>
    </citation>
    <scope>NUCLEOTIDE SEQUENCE [LARGE SCALE GENOMIC DNA]</scope>
    <source>
        <strain evidence="6 7">G1-23</strain>
    </source>
</reference>
<comment type="similarity">
    <text evidence="1">Belongs to the LysR transcriptional regulatory family.</text>
</comment>
<comment type="caution">
    <text evidence="6">The sequence shown here is derived from an EMBL/GenBank/DDBJ whole genome shotgun (WGS) entry which is preliminary data.</text>
</comment>
<keyword evidence="2" id="KW-0805">Transcription regulation</keyword>
<keyword evidence="3" id="KW-0238">DNA-binding</keyword>
<dbReference type="Pfam" id="PF03466">
    <property type="entry name" value="LysR_substrate"/>
    <property type="match status" value="1"/>
</dbReference>
<dbReference type="InterPro" id="IPR005119">
    <property type="entry name" value="LysR_subst-bd"/>
</dbReference>
<evidence type="ECO:0000313" key="7">
    <source>
        <dbReference type="Proteomes" id="UP001521137"/>
    </source>
</evidence>
<dbReference type="RefSeq" id="WP_235310990.1">
    <property type="nucleotide sequence ID" value="NZ_JAKGAS010000002.1"/>
</dbReference>
<dbReference type="PANTHER" id="PTHR30537">
    <property type="entry name" value="HTH-TYPE TRANSCRIPTIONAL REGULATOR"/>
    <property type="match status" value="1"/>
</dbReference>
<dbReference type="SUPFAM" id="SSF53850">
    <property type="entry name" value="Periplasmic binding protein-like II"/>
    <property type="match status" value="1"/>
</dbReference>
<dbReference type="CDD" id="cd08422">
    <property type="entry name" value="PBP2_CrgA_like"/>
    <property type="match status" value="1"/>
</dbReference>
<dbReference type="InterPro" id="IPR036390">
    <property type="entry name" value="WH_DNA-bd_sf"/>
</dbReference>